<evidence type="ECO:0000256" key="1">
    <source>
        <dbReference type="SAM" id="Phobius"/>
    </source>
</evidence>
<reference evidence="2 3" key="1">
    <citation type="submission" date="2024-09" db="EMBL/GenBank/DDBJ databases">
        <authorList>
            <person name="Sun Q."/>
            <person name="Mori K."/>
        </authorList>
    </citation>
    <scope>NUCLEOTIDE SEQUENCE [LARGE SCALE GENOMIC DNA]</scope>
    <source>
        <strain evidence="2 3">JCM 3307</strain>
    </source>
</reference>
<comment type="caution">
    <text evidence="2">The sequence shown here is derived from an EMBL/GenBank/DDBJ whole genome shotgun (WGS) entry which is preliminary data.</text>
</comment>
<gene>
    <name evidence="2" type="ORF">ACFFTR_04405</name>
</gene>
<protein>
    <submittedName>
        <fullName evidence="2">Uncharacterized protein</fullName>
    </submittedName>
</protein>
<evidence type="ECO:0000313" key="2">
    <source>
        <dbReference type="EMBL" id="MFB9442328.1"/>
    </source>
</evidence>
<sequence>MHEFMVGVATSMVTSVIAVALSWLRTAGGRRWLMRRLSVISDAGIDEVHRQQRLAGARLQADLERARWVKVMAGRGNEITRETFQPMWRDVGARIESVQVLLPHPDAVWLDRRAQEIVRHDPGFGVELLRFQVTANVHYVATYATRLERVELRLHDLPHTARLVVTDRVAYLTPYAAHQHARSSPCLVFRNPSPMYDYCLRLFAVAWDFGAPPAPEITQRVHLDAADLWRGLLDSTRPGIRHTR</sequence>
<accession>A0ABV5M0E7</accession>
<feature type="transmembrane region" description="Helical" evidence="1">
    <location>
        <begin position="6"/>
        <end position="26"/>
    </location>
</feature>
<dbReference type="EMBL" id="JBHMCA010000014">
    <property type="protein sequence ID" value="MFB9442328.1"/>
    <property type="molecule type" value="Genomic_DNA"/>
</dbReference>
<dbReference type="Proteomes" id="UP001589608">
    <property type="component" value="Unassembled WGS sequence"/>
</dbReference>
<proteinExistence type="predicted"/>
<keyword evidence="1" id="KW-1133">Transmembrane helix</keyword>
<name>A0ABV5M0E7_9ACTN</name>
<evidence type="ECO:0000313" key="3">
    <source>
        <dbReference type="Proteomes" id="UP001589608"/>
    </source>
</evidence>
<keyword evidence="1" id="KW-0472">Membrane</keyword>
<organism evidence="2 3">
    <name type="scientific">Dactylosporangium vinaceum</name>
    <dbReference type="NCBI Taxonomy" id="53362"/>
    <lineage>
        <taxon>Bacteria</taxon>
        <taxon>Bacillati</taxon>
        <taxon>Actinomycetota</taxon>
        <taxon>Actinomycetes</taxon>
        <taxon>Micromonosporales</taxon>
        <taxon>Micromonosporaceae</taxon>
        <taxon>Dactylosporangium</taxon>
    </lineage>
</organism>
<keyword evidence="3" id="KW-1185">Reference proteome</keyword>
<keyword evidence="1" id="KW-0812">Transmembrane</keyword>
<dbReference type="RefSeq" id="WP_223101053.1">
    <property type="nucleotide sequence ID" value="NZ_CP061913.1"/>
</dbReference>